<organism evidence="5 6">
    <name type="scientific">Lignipirellula cremea</name>
    <dbReference type="NCBI Taxonomy" id="2528010"/>
    <lineage>
        <taxon>Bacteria</taxon>
        <taxon>Pseudomonadati</taxon>
        <taxon>Planctomycetota</taxon>
        <taxon>Planctomycetia</taxon>
        <taxon>Pirellulales</taxon>
        <taxon>Pirellulaceae</taxon>
        <taxon>Lignipirellula</taxon>
    </lineage>
</organism>
<dbReference type="GO" id="GO:0000175">
    <property type="term" value="F:3'-5'-RNA exonuclease activity"/>
    <property type="evidence" value="ECO:0007669"/>
    <property type="project" value="InterPro"/>
</dbReference>
<evidence type="ECO:0000256" key="2">
    <source>
        <dbReference type="ARBA" id="ARBA00022801"/>
    </source>
</evidence>
<proteinExistence type="predicted"/>
<dbReference type="RefSeq" id="WP_145054361.1">
    <property type="nucleotide sequence ID" value="NZ_CP036433.1"/>
</dbReference>
<sequence length="186" mass="21209">MAKLLDQVLVIDVESTCWNRPPPPNQISEIIEIGLCTVDMATLRRREKRCILVSPARSHVSQFCTSLTGITPDLVEHADDLATAVDLLMNKYKSRERLFASWGDYDRGQFERNCRDYMLPYPFGPTHLNVKTLFSLALGLPEELEIDAACDRVGLPMEGDHHRGVDDAWNIANLFLLLLKRMRRIV</sequence>
<keyword evidence="2" id="KW-0378">Hydrolase</keyword>
<evidence type="ECO:0000259" key="4">
    <source>
        <dbReference type="SMART" id="SM00479"/>
    </source>
</evidence>
<evidence type="ECO:0000313" key="5">
    <source>
        <dbReference type="EMBL" id="QDU95650.1"/>
    </source>
</evidence>
<dbReference type="SUPFAM" id="SSF53098">
    <property type="entry name" value="Ribonuclease H-like"/>
    <property type="match status" value="1"/>
</dbReference>
<reference evidence="5 6" key="1">
    <citation type="submission" date="2019-02" db="EMBL/GenBank/DDBJ databases">
        <title>Deep-cultivation of Planctomycetes and their phenomic and genomic characterization uncovers novel biology.</title>
        <authorList>
            <person name="Wiegand S."/>
            <person name="Jogler M."/>
            <person name="Boedeker C."/>
            <person name="Pinto D."/>
            <person name="Vollmers J."/>
            <person name="Rivas-Marin E."/>
            <person name="Kohn T."/>
            <person name="Peeters S.H."/>
            <person name="Heuer A."/>
            <person name="Rast P."/>
            <person name="Oberbeckmann S."/>
            <person name="Bunk B."/>
            <person name="Jeske O."/>
            <person name="Meyerdierks A."/>
            <person name="Storesund J.E."/>
            <person name="Kallscheuer N."/>
            <person name="Luecker S."/>
            <person name="Lage O.M."/>
            <person name="Pohl T."/>
            <person name="Merkel B.J."/>
            <person name="Hornburger P."/>
            <person name="Mueller R.-W."/>
            <person name="Bruemmer F."/>
            <person name="Labrenz M."/>
            <person name="Spormann A.M."/>
            <person name="Op den Camp H."/>
            <person name="Overmann J."/>
            <person name="Amann R."/>
            <person name="Jetten M.S.M."/>
            <person name="Mascher T."/>
            <person name="Medema M.H."/>
            <person name="Devos D.P."/>
            <person name="Kaster A.-K."/>
            <person name="Ovreas L."/>
            <person name="Rohde M."/>
            <person name="Galperin M.Y."/>
            <person name="Jogler C."/>
        </authorList>
    </citation>
    <scope>NUCLEOTIDE SEQUENCE [LARGE SCALE GENOMIC DNA]</scope>
    <source>
        <strain evidence="5 6">Pla85_3_4</strain>
    </source>
</reference>
<keyword evidence="1" id="KW-0540">Nuclease</keyword>
<protein>
    <submittedName>
        <fullName evidence="5">Sporulation inhibitor KapD</fullName>
    </submittedName>
</protein>
<dbReference type="KEGG" id="lcre:Pla8534_34660"/>
<dbReference type="AlphaFoldDB" id="A0A518DUY3"/>
<dbReference type="PANTHER" id="PTHR23044:SF61">
    <property type="entry name" value="3'-5' EXORIBONUCLEASE 1-RELATED"/>
    <property type="match status" value="1"/>
</dbReference>
<feature type="domain" description="Exonuclease" evidence="4">
    <location>
        <begin position="7"/>
        <end position="184"/>
    </location>
</feature>
<dbReference type="GO" id="GO:0006259">
    <property type="term" value="P:DNA metabolic process"/>
    <property type="evidence" value="ECO:0007669"/>
    <property type="project" value="UniProtKB-ARBA"/>
</dbReference>
<gene>
    <name evidence="5" type="ORF">Pla8534_34660</name>
</gene>
<dbReference type="Proteomes" id="UP000317648">
    <property type="component" value="Chromosome"/>
</dbReference>
<dbReference type="PANTHER" id="PTHR23044">
    <property type="entry name" value="3'-5' EXONUCLEASE ERI1-RELATED"/>
    <property type="match status" value="1"/>
</dbReference>
<dbReference type="Gene3D" id="3.30.420.10">
    <property type="entry name" value="Ribonuclease H-like superfamily/Ribonuclease H"/>
    <property type="match status" value="1"/>
</dbReference>
<dbReference type="InterPro" id="IPR036397">
    <property type="entry name" value="RNaseH_sf"/>
</dbReference>
<evidence type="ECO:0000313" key="6">
    <source>
        <dbReference type="Proteomes" id="UP000317648"/>
    </source>
</evidence>
<dbReference type="InterPro" id="IPR051274">
    <property type="entry name" value="3-5_Exoribonuclease"/>
</dbReference>
<dbReference type="EMBL" id="CP036433">
    <property type="protein sequence ID" value="QDU95650.1"/>
    <property type="molecule type" value="Genomic_DNA"/>
</dbReference>
<dbReference type="InterPro" id="IPR047201">
    <property type="entry name" value="ERI-1_3'hExo-like"/>
</dbReference>
<dbReference type="GO" id="GO:0003676">
    <property type="term" value="F:nucleic acid binding"/>
    <property type="evidence" value="ECO:0007669"/>
    <property type="project" value="InterPro"/>
</dbReference>
<evidence type="ECO:0000256" key="3">
    <source>
        <dbReference type="ARBA" id="ARBA00022839"/>
    </source>
</evidence>
<dbReference type="OrthoDB" id="159416at2"/>
<dbReference type="InterPro" id="IPR012337">
    <property type="entry name" value="RNaseH-like_sf"/>
</dbReference>
<dbReference type="InterPro" id="IPR013520">
    <property type="entry name" value="Ribonucl_H"/>
</dbReference>
<keyword evidence="6" id="KW-1185">Reference proteome</keyword>
<keyword evidence="3" id="KW-0269">Exonuclease</keyword>
<name>A0A518DUY3_9BACT</name>
<dbReference type="CDD" id="cd06133">
    <property type="entry name" value="ERI-1_3'hExo_like"/>
    <property type="match status" value="1"/>
</dbReference>
<evidence type="ECO:0000256" key="1">
    <source>
        <dbReference type="ARBA" id="ARBA00022722"/>
    </source>
</evidence>
<dbReference type="Pfam" id="PF00929">
    <property type="entry name" value="RNase_T"/>
    <property type="match status" value="1"/>
</dbReference>
<dbReference type="SMART" id="SM00479">
    <property type="entry name" value="EXOIII"/>
    <property type="match status" value="1"/>
</dbReference>
<accession>A0A518DUY3</accession>